<keyword evidence="2" id="KW-0347">Helicase</keyword>
<accession>A0A3G5AG13</accession>
<dbReference type="PROSITE" id="PS51192">
    <property type="entry name" value="HELICASE_ATP_BIND_1"/>
    <property type="match status" value="1"/>
</dbReference>
<keyword evidence="2" id="KW-0547">Nucleotide-binding</keyword>
<dbReference type="GO" id="GO:0016787">
    <property type="term" value="F:hydrolase activity"/>
    <property type="evidence" value="ECO:0007669"/>
    <property type="project" value="InterPro"/>
</dbReference>
<evidence type="ECO:0000313" key="2">
    <source>
        <dbReference type="EMBL" id="AYV86156.1"/>
    </source>
</evidence>
<sequence length="460" mass="52237">MAARVLRSDLTDTQVLGLKKTLTMIPKTFVPGMKWYSPATEDKEINFYRPAIVDGKTYIDLPYAIANITLNKAINFDCYKQKEPVTIEFKVKLFDYQVEPYKEASQQVKTFGTTTLRLYPGFGKTALGAKLAADLGFLTLVTYHQTTIEEIWKNTFSKFTNAKVWVVGMKNPPKDYNVILCMNTRLTGVLEEVRNKVGTFIIDEAHRLCTASNVEPLLSVHPLYIIAETATLERTDKMESMMFAMCGTHAVNRSNEKKFNVTKLITDIEPKCETDNQGKLKWSSVIKSLALNQDRNSIIINLVLSNLKHKILILCRVKEHVTVLLDLLKKQDIKSDFMMGTKKKYEDSHVLLGTISKIGTGFDEAAFCSSYNGVRIDLLILVTSIKEKSLLEQNVGRVLRSSVPYVIHLFDNHPSLTRHWSSCRKWYEDNMGTITEQKYTGPRTIPEKQGKVVIKIQGKS</sequence>
<dbReference type="InterPro" id="IPR006935">
    <property type="entry name" value="Helicase/UvrB_N"/>
</dbReference>
<protein>
    <submittedName>
        <fullName evidence="2">VV A18-like helicase</fullName>
    </submittedName>
</protein>
<dbReference type="InterPro" id="IPR014001">
    <property type="entry name" value="Helicase_ATP-bd"/>
</dbReference>
<dbReference type="SUPFAM" id="SSF52540">
    <property type="entry name" value="P-loop containing nucleoside triphosphate hydrolases"/>
    <property type="match status" value="1"/>
</dbReference>
<reference evidence="2" key="1">
    <citation type="submission" date="2018-10" db="EMBL/GenBank/DDBJ databases">
        <title>Hidden diversity of soil giant viruses.</title>
        <authorList>
            <person name="Schulz F."/>
            <person name="Alteio L."/>
            <person name="Goudeau D."/>
            <person name="Ryan E.M."/>
            <person name="Malmstrom R.R."/>
            <person name="Blanchard J."/>
            <person name="Woyke T."/>
        </authorList>
    </citation>
    <scope>NUCLEOTIDE SEQUENCE</scope>
    <source>
        <strain evidence="2">SMV1</strain>
    </source>
</reference>
<dbReference type="GO" id="GO:0003677">
    <property type="term" value="F:DNA binding"/>
    <property type="evidence" value="ECO:0007669"/>
    <property type="project" value="InterPro"/>
</dbReference>
<feature type="domain" description="Helicase ATP-binding" evidence="1">
    <location>
        <begin position="105"/>
        <end position="250"/>
    </location>
</feature>
<evidence type="ECO:0000259" key="1">
    <source>
        <dbReference type="PROSITE" id="PS51192"/>
    </source>
</evidence>
<proteinExistence type="predicted"/>
<gene>
    <name evidence="2" type="ORF">Solumvirus1_31</name>
</gene>
<dbReference type="GO" id="GO:0005524">
    <property type="term" value="F:ATP binding"/>
    <property type="evidence" value="ECO:0007669"/>
    <property type="project" value="InterPro"/>
</dbReference>
<name>A0A3G5AG13_9VIRU</name>
<dbReference type="InterPro" id="IPR027417">
    <property type="entry name" value="P-loop_NTPase"/>
</dbReference>
<dbReference type="Gene3D" id="3.40.50.300">
    <property type="entry name" value="P-loop containing nucleotide triphosphate hydrolases"/>
    <property type="match status" value="2"/>
</dbReference>
<organism evidence="2">
    <name type="scientific">Solumvirus sp</name>
    <dbReference type="NCBI Taxonomy" id="2487773"/>
    <lineage>
        <taxon>Viruses</taxon>
        <taxon>Pithoviruses</taxon>
    </lineage>
</organism>
<dbReference type="EMBL" id="MK072498">
    <property type="protein sequence ID" value="AYV86156.1"/>
    <property type="molecule type" value="Genomic_DNA"/>
</dbReference>
<dbReference type="GO" id="GO:0004386">
    <property type="term" value="F:helicase activity"/>
    <property type="evidence" value="ECO:0007669"/>
    <property type="project" value="UniProtKB-KW"/>
</dbReference>
<keyword evidence="2" id="KW-0067">ATP-binding</keyword>
<dbReference type="Pfam" id="PF04851">
    <property type="entry name" value="ResIII"/>
    <property type="match status" value="1"/>
</dbReference>
<dbReference type="SMART" id="SM00487">
    <property type="entry name" value="DEXDc"/>
    <property type="match status" value="1"/>
</dbReference>
<keyword evidence="2" id="KW-0378">Hydrolase</keyword>